<proteinExistence type="inferred from homology"/>
<keyword evidence="2 6" id="KW-0489">Methyltransferase</keyword>
<dbReference type="InterPro" id="IPR012340">
    <property type="entry name" value="NA-bd_OB-fold"/>
</dbReference>
<evidence type="ECO:0000256" key="1">
    <source>
        <dbReference type="ARBA" id="ARBA00022485"/>
    </source>
</evidence>
<name>A0AAW9RN45_9HYPH</name>
<dbReference type="PANTHER" id="PTHR11061">
    <property type="entry name" value="RNA M5U METHYLTRANSFERASE"/>
    <property type="match status" value="1"/>
</dbReference>
<feature type="domain" description="TRAM" evidence="8">
    <location>
        <begin position="1"/>
        <end position="59"/>
    </location>
</feature>
<dbReference type="InterPro" id="IPR030390">
    <property type="entry name" value="MeTrfase_TrmA_AS"/>
</dbReference>
<dbReference type="GO" id="GO:0070475">
    <property type="term" value="P:rRNA base methylation"/>
    <property type="evidence" value="ECO:0007669"/>
    <property type="project" value="TreeGrafter"/>
</dbReference>
<evidence type="ECO:0000256" key="5">
    <source>
        <dbReference type="ARBA" id="ARBA00023014"/>
    </source>
</evidence>
<evidence type="ECO:0000256" key="7">
    <source>
        <dbReference type="PROSITE-ProRule" id="PRU10015"/>
    </source>
</evidence>
<keyword evidence="10" id="KW-1185">Reference proteome</keyword>
<dbReference type="Proteomes" id="UP001378188">
    <property type="component" value="Unassembled WGS sequence"/>
</dbReference>
<organism evidence="9 10">
    <name type="scientific">Microbaculum marinum</name>
    <dbReference type="NCBI Taxonomy" id="1764581"/>
    <lineage>
        <taxon>Bacteria</taxon>
        <taxon>Pseudomonadati</taxon>
        <taxon>Pseudomonadota</taxon>
        <taxon>Alphaproteobacteria</taxon>
        <taxon>Hyphomicrobiales</taxon>
        <taxon>Tepidamorphaceae</taxon>
        <taxon>Microbaculum</taxon>
    </lineage>
</organism>
<feature type="active site" description="Nucleophile" evidence="6">
    <location>
        <position position="379"/>
    </location>
</feature>
<evidence type="ECO:0000313" key="10">
    <source>
        <dbReference type="Proteomes" id="UP001378188"/>
    </source>
</evidence>
<dbReference type="Pfam" id="PF01938">
    <property type="entry name" value="TRAM"/>
    <property type="match status" value="1"/>
</dbReference>
<keyword evidence="4 6" id="KW-0949">S-adenosyl-L-methionine</keyword>
<keyword evidence="1" id="KW-0479">Metal-binding</keyword>
<dbReference type="Gene3D" id="3.40.50.150">
    <property type="entry name" value="Vaccinia Virus protein VP39"/>
    <property type="match status" value="1"/>
</dbReference>
<feature type="binding site" evidence="6">
    <location>
        <position position="285"/>
    </location>
    <ligand>
        <name>S-adenosyl-L-methionine</name>
        <dbReference type="ChEBI" id="CHEBI:59789"/>
    </ligand>
</feature>
<dbReference type="EMBL" id="JAZHOF010000003">
    <property type="protein sequence ID" value="MEJ8571657.1"/>
    <property type="molecule type" value="Genomic_DNA"/>
</dbReference>
<dbReference type="PROSITE" id="PS50926">
    <property type="entry name" value="TRAM"/>
    <property type="match status" value="1"/>
</dbReference>
<dbReference type="PROSITE" id="PS51687">
    <property type="entry name" value="SAM_MT_RNA_M5U"/>
    <property type="match status" value="1"/>
</dbReference>
<dbReference type="SUPFAM" id="SSF53335">
    <property type="entry name" value="S-adenosyl-L-methionine-dependent methyltransferases"/>
    <property type="match status" value="1"/>
</dbReference>
<keyword evidence="3 6" id="KW-0808">Transferase</keyword>
<dbReference type="Pfam" id="PF05958">
    <property type="entry name" value="tRNA_U5-meth_tr"/>
    <property type="match status" value="1"/>
</dbReference>
<dbReference type="RefSeq" id="WP_340329354.1">
    <property type="nucleotide sequence ID" value="NZ_JAZHOF010000003.1"/>
</dbReference>
<dbReference type="InterPro" id="IPR029063">
    <property type="entry name" value="SAM-dependent_MTases_sf"/>
</dbReference>
<reference evidence="9 10" key="1">
    <citation type="submission" date="2024-02" db="EMBL/GenBank/DDBJ databases">
        <title>Genome analysis and characterization of Microbaculum marinisediminis sp. nov., isolated from marine sediment.</title>
        <authorList>
            <person name="Du Z.-J."/>
            <person name="Ye Y.-Q."/>
            <person name="Zhang Z.-R."/>
            <person name="Yuan S.-M."/>
            <person name="Zhang X.-Y."/>
        </authorList>
    </citation>
    <scope>NUCLEOTIDE SEQUENCE [LARGE SCALE GENOMIC DNA]</scope>
    <source>
        <strain evidence="9 10">SDUM1044001</strain>
    </source>
</reference>
<dbReference type="PROSITE" id="PS01230">
    <property type="entry name" value="TRMA_1"/>
    <property type="match status" value="1"/>
</dbReference>
<dbReference type="GO" id="GO:0070041">
    <property type="term" value="F:rRNA (uridine-C5-)-methyltransferase activity"/>
    <property type="evidence" value="ECO:0007669"/>
    <property type="project" value="TreeGrafter"/>
</dbReference>
<keyword evidence="1" id="KW-0004">4Fe-4S</keyword>
<dbReference type="AlphaFoldDB" id="A0AAW9RN45"/>
<accession>A0AAW9RN45</accession>
<feature type="binding site" evidence="6">
    <location>
        <position position="305"/>
    </location>
    <ligand>
        <name>S-adenosyl-L-methionine</name>
        <dbReference type="ChEBI" id="CHEBI:59789"/>
    </ligand>
</feature>
<comment type="caution">
    <text evidence="9">The sequence shown here is derived from an EMBL/GenBank/DDBJ whole genome shotgun (WGS) entry which is preliminary data.</text>
</comment>
<dbReference type="SUPFAM" id="SSF50249">
    <property type="entry name" value="Nucleic acid-binding proteins"/>
    <property type="match status" value="1"/>
</dbReference>
<dbReference type="InterPro" id="IPR002792">
    <property type="entry name" value="TRAM_dom"/>
</dbReference>
<dbReference type="PANTHER" id="PTHR11061:SF49">
    <property type="entry name" value="23S RRNA (URACIL(1939)-C(5))-METHYLTRANSFERASE RLMD"/>
    <property type="match status" value="1"/>
</dbReference>
<comment type="similarity">
    <text evidence="6">Belongs to the class I-like SAM-binding methyltransferase superfamily. RNA M5U methyltransferase family.</text>
</comment>
<evidence type="ECO:0000313" key="9">
    <source>
        <dbReference type="EMBL" id="MEJ8571657.1"/>
    </source>
</evidence>
<evidence type="ECO:0000259" key="8">
    <source>
        <dbReference type="PROSITE" id="PS50926"/>
    </source>
</evidence>
<dbReference type="InterPro" id="IPR010280">
    <property type="entry name" value="U5_MeTrfase_fam"/>
</dbReference>
<sequence>MTAEARPEVLTIDRLGHLGDGIAATDRGQVFVPMTLPGERVEVRYEGADRNRARAIRILEDSPDRTAPICRHFGDCGGCVLQHMAGPAYLDWKRDQVRHALGHRGLDAEVDPTVPIGPGTRRRAVFAARREKGRIRFGYHARQSHRIVEISECPILVPEIAGALDGLARLAAPLVPPKGELRVAVTATLTGLDVAIDGPKLRPADLPASAAAAVQELDIARLSVAGETALQMAEPAVGLEGSALERIEVAVPPGAFLQAVAQAEATMARLVCEGVGKADRVADLYAGIGTFALRLARTARVLAVEGDQAALVTLALAARRARGLKPVTTLKRDLARMPVTAGELAGFRAAVFDPPRAGAAAQAAELAGSRLPRIVAVSCNPATLARDLRILVDGGYRIDRVTPVDQFLFSPHIEVVAQLSRG</sequence>
<keyword evidence="1" id="KW-0408">Iron</keyword>
<dbReference type="Gene3D" id="2.40.50.1070">
    <property type="match status" value="1"/>
</dbReference>
<protein>
    <submittedName>
        <fullName evidence="9">Class I SAM-dependent RNA methyltransferase</fullName>
        <ecNumber evidence="9">2.1.1.-</ecNumber>
    </submittedName>
</protein>
<keyword evidence="5" id="KW-0411">Iron-sulfur</keyword>
<evidence type="ECO:0000256" key="6">
    <source>
        <dbReference type="PROSITE-ProRule" id="PRU01024"/>
    </source>
</evidence>
<dbReference type="EC" id="2.1.1.-" evidence="9"/>
<feature type="active site" evidence="7">
    <location>
        <position position="379"/>
    </location>
</feature>
<dbReference type="Gene3D" id="2.40.50.140">
    <property type="entry name" value="Nucleic acid-binding proteins"/>
    <property type="match status" value="1"/>
</dbReference>
<evidence type="ECO:0000256" key="3">
    <source>
        <dbReference type="ARBA" id="ARBA00022679"/>
    </source>
</evidence>
<feature type="binding site" evidence="6">
    <location>
        <position position="258"/>
    </location>
    <ligand>
        <name>S-adenosyl-L-methionine</name>
        <dbReference type="ChEBI" id="CHEBI:59789"/>
    </ligand>
</feature>
<evidence type="ECO:0000256" key="2">
    <source>
        <dbReference type="ARBA" id="ARBA00022603"/>
    </source>
</evidence>
<feature type="binding site" evidence="6">
    <location>
        <position position="353"/>
    </location>
    <ligand>
        <name>S-adenosyl-L-methionine</name>
        <dbReference type="ChEBI" id="CHEBI:59789"/>
    </ligand>
</feature>
<gene>
    <name evidence="9" type="ORF">V3328_09255</name>
</gene>
<dbReference type="GO" id="GO:0051536">
    <property type="term" value="F:iron-sulfur cluster binding"/>
    <property type="evidence" value="ECO:0007669"/>
    <property type="project" value="UniProtKB-KW"/>
</dbReference>
<evidence type="ECO:0000256" key="4">
    <source>
        <dbReference type="ARBA" id="ARBA00022691"/>
    </source>
</evidence>